<feature type="signal peptide" evidence="1">
    <location>
        <begin position="1"/>
        <end position="30"/>
    </location>
</feature>
<evidence type="ECO:0000313" key="2">
    <source>
        <dbReference type="EMBL" id="ACY47077.1"/>
    </source>
</evidence>
<dbReference type="HOGENOM" id="CLU_2194904_0_0_10"/>
<gene>
    <name evidence="2" type="ordered locus">Rmar_0169</name>
</gene>
<protein>
    <submittedName>
        <fullName evidence="2">Uncharacterized protein</fullName>
    </submittedName>
</protein>
<dbReference type="EMBL" id="CP001807">
    <property type="protein sequence ID" value="ACY47077.1"/>
    <property type="molecule type" value="Genomic_DNA"/>
</dbReference>
<dbReference type="KEGG" id="rmr:Rmar_0169"/>
<dbReference type="RefSeq" id="WP_012842689.1">
    <property type="nucleotide sequence ID" value="NC_013501.1"/>
</dbReference>
<name>D0MCW7_RHOM4</name>
<sequence length="108" mass="11799">MKRNLYAASRLFGWPVVLLMLWTSVAPAQAQQVPDYIERPDDAAGVFAIYPGDGVPPSSEDWTWHEQTVRSPRISFAGPNGLVHNVVIPTLTMFRPAPSTANGRVAAP</sequence>
<dbReference type="Proteomes" id="UP000002221">
    <property type="component" value="Chromosome"/>
</dbReference>
<evidence type="ECO:0000313" key="3">
    <source>
        <dbReference type="Proteomes" id="UP000002221"/>
    </source>
</evidence>
<keyword evidence="3" id="KW-1185">Reference proteome</keyword>
<evidence type="ECO:0000256" key="1">
    <source>
        <dbReference type="SAM" id="SignalP"/>
    </source>
</evidence>
<feature type="chain" id="PRO_5003012023" evidence="1">
    <location>
        <begin position="31"/>
        <end position="108"/>
    </location>
</feature>
<reference evidence="2 3" key="1">
    <citation type="journal article" date="2009" name="Stand. Genomic Sci.">
        <title>Complete genome sequence of Rhodothermus marinus type strain (R-10).</title>
        <authorList>
            <person name="Nolan M."/>
            <person name="Tindall B.J."/>
            <person name="Pomrenke H."/>
            <person name="Lapidus A."/>
            <person name="Copeland A."/>
            <person name="Glavina Del Rio T."/>
            <person name="Lucas S."/>
            <person name="Chen F."/>
            <person name="Tice H."/>
            <person name="Cheng J.F."/>
            <person name="Saunders E."/>
            <person name="Han C."/>
            <person name="Bruce D."/>
            <person name="Goodwin L."/>
            <person name="Chain P."/>
            <person name="Pitluck S."/>
            <person name="Ovchinikova G."/>
            <person name="Pati A."/>
            <person name="Ivanova N."/>
            <person name="Mavromatis K."/>
            <person name="Chen A."/>
            <person name="Palaniappan K."/>
            <person name="Land M."/>
            <person name="Hauser L."/>
            <person name="Chang Y.J."/>
            <person name="Jeffries C.D."/>
            <person name="Brettin T."/>
            <person name="Goker M."/>
            <person name="Bristow J."/>
            <person name="Eisen J.A."/>
            <person name="Markowitz V."/>
            <person name="Hugenholtz P."/>
            <person name="Kyrpides N.C."/>
            <person name="Klenk H.P."/>
            <person name="Detter J.C."/>
        </authorList>
    </citation>
    <scope>NUCLEOTIDE SEQUENCE [LARGE SCALE GENOMIC DNA]</scope>
    <source>
        <strain evidence="3">ATCC 43812 / DSM 4252 / R-10</strain>
    </source>
</reference>
<dbReference type="AlphaFoldDB" id="D0MCW7"/>
<dbReference type="OrthoDB" id="9771666at2"/>
<accession>D0MCW7</accession>
<proteinExistence type="predicted"/>
<organism evidence="2 3">
    <name type="scientific">Rhodothermus marinus (strain ATCC 43812 / DSM 4252 / R-10)</name>
    <name type="common">Rhodothermus obamensis</name>
    <dbReference type="NCBI Taxonomy" id="518766"/>
    <lineage>
        <taxon>Bacteria</taxon>
        <taxon>Pseudomonadati</taxon>
        <taxon>Rhodothermota</taxon>
        <taxon>Rhodothermia</taxon>
        <taxon>Rhodothermales</taxon>
        <taxon>Rhodothermaceae</taxon>
        <taxon>Rhodothermus</taxon>
    </lineage>
</organism>
<keyword evidence="1" id="KW-0732">Signal</keyword>
<dbReference type="STRING" id="518766.Rmar_0169"/>